<keyword evidence="4" id="KW-1185">Reference proteome</keyword>
<dbReference type="GO" id="GO:0042802">
    <property type="term" value="F:identical protein binding"/>
    <property type="evidence" value="ECO:0007669"/>
    <property type="project" value="TreeGrafter"/>
</dbReference>
<dbReference type="OrthoDB" id="1749546at2"/>
<gene>
    <name evidence="3" type="ORF">CHF27_011425</name>
</gene>
<feature type="transmembrane region" description="Helical" evidence="1">
    <location>
        <begin position="38"/>
        <end position="57"/>
    </location>
</feature>
<reference evidence="3 4" key="1">
    <citation type="journal article" date="2017" name="Genome Announc.">
        <title>Draft Genome Sequence of Romboutsia maritimum sp. nov. Strain CCRI-22766(T), Isolated from Coastal Estuarine Mud.</title>
        <authorList>
            <person name="Maheux A.F."/>
            <person name="Boudreau D.K."/>
            <person name="Berube E."/>
            <person name="Boissinot M."/>
            <person name="Raymond F."/>
            <person name="Brodeur S."/>
            <person name="Corbeil J."/>
            <person name="Brightwell G."/>
            <person name="Broda D."/>
            <person name="Omar R.F."/>
            <person name="Bergeron M.G."/>
        </authorList>
    </citation>
    <scope>NUCLEOTIDE SEQUENCE [LARGE SCALE GENOMIC DNA]</scope>
    <source>
        <strain evidence="3 4">CCRI-22766</strain>
    </source>
</reference>
<dbReference type="Pfam" id="PF14501">
    <property type="entry name" value="HATPase_c_5"/>
    <property type="match status" value="1"/>
</dbReference>
<dbReference type="SUPFAM" id="SSF55874">
    <property type="entry name" value="ATPase domain of HSP90 chaperone/DNA topoisomerase II/histidine kinase"/>
    <property type="match status" value="1"/>
</dbReference>
<feature type="transmembrane region" description="Helical" evidence="1">
    <location>
        <begin position="132"/>
        <end position="149"/>
    </location>
</feature>
<dbReference type="RefSeq" id="WP_095406574.1">
    <property type="nucleotide sequence ID" value="NZ_NOJZ02000025.1"/>
</dbReference>
<keyword evidence="3" id="KW-0547">Nucleotide-binding</keyword>
<feature type="transmembrane region" description="Helical" evidence="1">
    <location>
        <begin position="92"/>
        <end position="112"/>
    </location>
</feature>
<feature type="transmembrane region" description="Helical" evidence="1">
    <location>
        <begin position="6"/>
        <end position="26"/>
    </location>
</feature>
<dbReference type="AlphaFoldDB" id="A0A371IQS3"/>
<keyword evidence="1" id="KW-0812">Transmembrane</keyword>
<dbReference type="EMBL" id="NOJZ02000025">
    <property type="protein sequence ID" value="RDY22837.1"/>
    <property type="molecule type" value="Genomic_DNA"/>
</dbReference>
<evidence type="ECO:0000256" key="1">
    <source>
        <dbReference type="SAM" id="Phobius"/>
    </source>
</evidence>
<evidence type="ECO:0000313" key="4">
    <source>
        <dbReference type="Proteomes" id="UP000243494"/>
    </source>
</evidence>
<feature type="transmembrane region" description="Helical" evidence="1">
    <location>
        <begin position="193"/>
        <end position="217"/>
    </location>
</feature>
<evidence type="ECO:0000259" key="2">
    <source>
        <dbReference type="Pfam" id="PF14501"/>
    </source>
</evidence>
<protein>
    <submittedName>
        <fullName evidence="3">ATP-binding protein</fullName>
    </submittedName>
</protein>
<dbReference type="Proteomes" id="UP000243494">
    <property type="component" value="Unassembled WGS sequence"/>
</dbReference>
<keyword evidence="1" id="KW-1133">Transmembrane helix</keyword>
<sequence>MLNSDLFWNITIFISTIIEWIVFKFVLDELNEHKKDKLIINTAIILNIILITFLNIININSNIKLAIGISIGYIFYIYNYKATIFKGLIINLVYWMILVGVDLISVNIILMITEIDSISGLLKNNIFRLEQIVISKLLIVSIIPIVKNLKYNIELKKIEAFHVIIPIIANILSVVVIFTLEMESVNKSYEQKITLLIVSSILILSNISLIKIIGSIVKSNTIKMENKLIREKMDIQYHHYLTMQESQLKVRKLYHNMNNHIVCIKKLYKGHDDANIYIENLKNELNCWESVISTENMILDIIVNEKKNICNINNIDFDVDINFSKCEFIDMIDICSIFSNMIDNAIEACMKLNDTERFIRIKGTIVKRIFVVKCENSKINQIKLRKNKIITDKTDSFSHGLGIKSIKSSVQKYDGEVSVDFSKDKFVIQIYIPLR</sequence>
<name>A0A371IQS3_9FIRM</name>
<feature type="transmembrane region" description="Helical" evidence="1">
    <location>
        <begin position="63"/>
        <end position="80"/>
    </location>
</feature>
<keyword evidence="3" id="KW-0067">ATP-binding</keyword>
<comment type="caution">
    <text evidence="3">The sequence shown here is derived from an EMBL/GenBank/DDBJ whole genome shotgun (WGS) entry which is preliminary data.</text>
</comment>
<dbReference type="PANTHER" id="PTHR40448:SF1">
    <property type="entry name" value="TWO-COMPONENT SENSOR HISTIDINE KINASE"/>
    <property type="match status" value="1"/>
</dbReference>
<dbReference type="InterPro" id="IPR032834">
    <property type="entry name" value="NatK-like_C"/>
</dbReference>
<dbReference type="PANTHER" id="PTHR40448">
    <property type="entry name" value="TWO-COMPONENT SENSOR HISTIDINE KINASE"/>
    <property type="match status" value="1"/>
</dbReference>
<evidence type="ECO:0000313" key="3">
    <source>
        <dbReference type="EMBL" id="RDY22837.1"/>
    </source>
</evidence>
<dbReference type="CDD" id="cd16935">
    <property type="entry name" value="HATPase_AgrC-ComD-like"/>
    <property type="match status" value="1"/>
</dbReference>
<dbReference type="InterPro" id="IPR036890">
    <property type="entry name" value="HATPase_C_sf"/>
</dbReference>
<dbReference type="GO" id="GO:0005524">
    <property type="term" value="F:ATP binding"/>
    <property type="evidence" value="ECO:0007669"/>
    <property type="project" value="UniProtKB-KW"/>
</dbReference>
<accession>A0A371IQS3</accession>
<proteinExistence type="predicted"/>
<feature type="domain" description="Sensor histidine kinase NatK-like C-terminal" evidence="2">
    <location>
        <begin position="330"/>
        <end position="433"/>
    </location>
</feature>
<keyword evidence="1" id="KW-0472">Membrane</keyword>
<organism evidence="3 4">
    <name type="scientific">Romboutsia maritimum</name>
    <dbReference type="NCBI Taxonomy" id="2020948"/>
    <lineage>
        <taxon>Bacteria</taxon>
        <taxon>Bacillati</taxon>
        <taxon>Bacillota</taxon>
        <taxon>Clostridia</taxon>
        <taxon>Peptostreptococcales</taxon>
        <taxon>Peptostreptococcaceae</taxon>
        <taxon>Romboutsia</taxon>
    </lineage>
</organism>
<feature type="transmembrane region" description="Helical" evidence="1">
    <location>
        <begin position="161"/>
        <end position="181"/>
    </location>
</feature>